<comment type="caution">
    <text evidence="2">The sequence shown here is derived from an EMBL/GenBank/DDBJ whole genome shotgun (WGS) entry which is preliminary data.</text>
</comment>
<feature type="compositionally biased region" description="Polar residues" evidence="1">
    <location>
        <begin position="382"/>
        <end position="391"/>
    </location>
</feature>
<organism evidence="2 3">
    <name type="scientific">Mycena venus</name>
    <dbReference type="NCBI Taxonomy" id="2733690"/>
    <lineage>
        <taxon>Eukaryota</taxon>
        <taxon>Fungi</taxon>
        <taxon>Dikarya</taxon>
        <taxon>Basidiomycota</taxon>
        <taxon>Agaricomycotina</taxon>
        <taxon>Agaricomycetes</taxon>
        <taxon>Agaricomycetidae</taxon>
        <taxon>Agaricales</taxon>
        <taxon>Marasmiineae</taxon>
        <taxon>Mycenaceae</taxon>
        <taxon>Mycena</taxon>
    </lineage>
</organism>
<dbReference type="OrthoDB" id="5352132at2759"/>
<dbReference type="PANTHER" id="PTHR28307:SF2">
    <property type="entry name" value="PROTEIN PAL1"/>
    <property type="match status" value="1"/>
</dbReference>
<evidence type="ECO:0008006" key="4">
    <source>
        <dbReference type="Google" id="ProtNLM"/>
    </source>
</evidence>
<dbReference type="Proteomes" id="UP000620124">
    <property type="component" value="Unassembled WGS sequence"/>
</dbReference>
<evidence type="ECO:0000313" key="2">
    <source>
        <dbReference type="EMBL" id="KAF7347886.1"/>
    </source>
</evidence>
<name>A0A8H6XWW0_9AGAR</name>
<feature type="region of interest" description="Disordered" evidence="1">
    <location>
        <begin position="249"/>
        <end position="460"/>
    </location>
</feature>
<feature type="compositionally biased region" description="Basic and acidic residues" evidence="1">
    <location>
        <begin position="90"/>
        <end position="102"/>
    </location>
</feature>
<dbReference type="Pfam" id="PF08316">
    <property type="entry name" value="Pal1"/>
    <property type="match status" value="1"/>
</dbReference>
<feature type="compositionally biased region" description="Basic residues" evidence="1">
    <location>
        <begin position="325"/>
        <end position="336"/>
    </location>
</feature>
<gene>
    <name evidence="2" type="ORF">MVEN_01546500</name>
</gene>
<feature type="compositionally biased region" description="Basic and acidic residues" evidence="1">
    <location>
        <begin position="275"/>
        <end position="285"/>
    </location>
</feature>
<dbReference type="GO" id="GO:0005737">
    <property type="term" value="C:cytoplasm"/>
    <property type="evidence" value="ECO:0007669"/>
    <property type="project" value="TreeGrafter"/>
</dbReference>
<dbReference type="EMBL" id="JACAZI010000012">
    <property type="protein sequence ID" value="KAF7347886.1"/>
    <property type="molecule type" value="Genomic_DNA"/>
</dbReference>
<protein>
    <recommendedName>
        <fullName evidence="4">Pal1-domain-containing protein</fullName>
    </recommendedName>
</protein>
<evidence type="ECO:0000313" key="3">
    <source>
        <dbReference type="Proteomes" id="UP000620124"/>
    </source>
</evidence>
<accession>A0A8H6XWW0</accession>
<sequence>MDCHSKCSSPVVDICRWALERDLSGGEKLGQPARSANDDYLAKRVSLSPPSCLLQSSRAHPPTLLATTRGHQPSPRAPPPPPKKSQKPPKPKDIVEEVRDTVVVRGSPTRVARSQTNAQPSPKSNAPQLGPRSLSQDSVPVDKSKKPNKKSSKHADVIDKLDYTGVGPMFHHDGPFDACAPSRNRQKSRAPMMAWSARPEEVTTPREYNDNPYPSPNAYSAFSSSDYDPPKKKVDAIAEAWGIHEPEPYEEFFAGGGGGGTTGNTPASSIYNGKESSRKPAEPSRPRAQARRSQLPPPMPIFVPDGVTDNGALPDSPDSPGSFPKRNKSLMHRIRKMRDAPNVPVGDDEPATDGERPTHRSQNSFLGRFAGNNGRATNGNNMSPTSENSESYVFIEPKKSLDVKDLPATPGSASPSSPPENGTNGYFDEPEAAPTSGGGGGLGRKTSLMKKVGRVVRGTK</sequence>
<dbReference type="InterPro" id="IPR013226">
    <property type="entry name" value="Pal1"/>
</dbReference>
<feature type="compositionally biased region" description="Low complexity" evidence="1">
    <location>
        <begin position="367"/>
        <end position="381"/>
    </location>
</feature>
<evidence type="ECO:0000256" key="1">
    <source>
        <dbReference type="SAM" id="MobiDB-lite"/>
    </source>
</evidence>
<feature type="compositionally biased region" description="Polar residues" evidence="1">
    <location>
        <begin position="112"/>
        <end position="138"/>
    </location>
</feature>
<feature type="compositionally biased region" description="Basic and acidic residues" evidence="1">
    <location>
        <begin position="198"/>
        <end position="209"/>
    </location>
</feature>
<feature type="region of interest" description="Disordered" evidence="1">
    <location>
        <begin position="177"/>
        <end position="231"/>
    </location>
</feature>
<feature type="compositionally biased region" description="Polar residues" evidence="1">
    <location>
        <begin position="217"/>
        <end position="226"/>
    </location>
</feature>
<dbReference type="AlphaFoldDB" id="A0A8H6XWW0"/>
<reference evidence="2" key="1">
    <citation type="submission" date="2020-05" db="EMBL/GenBank/DDBJ databases">
        <title>Mycena genomes resolve the evolution of fungal bioluminescence.</title>
        <authorList>
            <person name="Tsai I.J."/>
        </authorList>
    </citation>
    <scope>NUCLEOTIDE SEQUENCE</scope>
    <source>
        <strain evidence="2">CCC161011</strain>
    </source>
</reference>
<proteinExistence type="predicted"/>
<feature type="compositionally biased region" description="Basic and acidic residues" evidence="1">
    <location>
        <begin position="396"/>
        <end position="405"/>
    </location>
</feature>
<feature type="compositionally biased region" description="Basic residues" evidence="1">
    <location>
        <begin position="447"/>
        <end position="460"/>
    </location>
</feature>
<feature type="region of interest" description="Disordered" evidence="1">
    <location>
        <begin position="50"/>
        <end position="157"/>
    </location>
</feature>
<keyword evidence="3" id="KW-1185">Reference proteome</keyword>
<dbReference type="PANTHER" id="PTHR28307">
    <property type="entry name" value="PROTEIN PAL1"/>
    <property type="match status" value="1"/>
</dbReference>